<gene>
    <name evidence="2" type="ORF">H8S07_00410</name>
</gene>
<dbReference type="PANTHER" id="PTHR31302">
    <property type="entry name" value="TRANSMEMBRANE PROTEIN WITH METALLOPHOSPHOESTERASE DOMAIN-RELATED"/>
    <property type="match status" value="1"/>
</dbReference>
<dbReference type="PANTHER" id="PTHR31302:SF0">
    <property type="entry name" value="TRANSMEMBRANE PROTEIN WITH METALLOPHOSPHOESTERASE DOMAIN"/>
    <property type="match status" value="1"/>
</dbReference>
<evidence type="ECO:0000313" key="3">
    <source>
        <dbReference type="Proteomes" id="UP000647235"/>
    </source>
</evidence>
<dbReference type="Proteomes" id="UP000647235">
    <property type="component" value="Unassembled WGS sequence"/>
</dbReference>
<dbReference type="Gene3D" id="3.60.21.10">
    <property type="match status" value="1"/>
</dbReference>
<dbReference type="Pfam" id="PF00149">
    <property type="entry name" value="Metallophos"/>
    <property type="match status" value="1"/>
</dbReference>
<dbReference type="InterPro" id="IPR029052">
    <property type="entry name" value="Metallo-depent_PP-like"/>
</dbReference>
<organism evidence="2 3">
    <name type="scientific">Dorea hominis</name>
    <dbReference type="NCBI Taxonomy" id="2763040"/>
    <lineage>
        <taxon>Bacteria</taxon>
        <taxon>Bacillati</taxon>
        <taxon>Bacillota</taxon>
        <taxon>Clostridia</taxon>
        <taxon>Lachnospirales</taxon>
        <taxon>Lachnospiraceae</taxon>
        <taxon>Dorea</taxon>
    </lineage>
</organism>
<feature type="domain" description="Calcineurin-like phosphoesterase" evidence="1">
    <location>
        <begin position="44"/>
        <end position="221"/>
    </location>
</feature>
<evidence type="ECO:0000313" key="2">
    <source>
        <dbReference type="EMBL" id="MBC5663751.1"/>
    </source>
</evidence>
<accession>A0ABR7EQX2</accession>
<comment type="caution">
    <text evidence="2">The sequence shown here is derived from an EMBL/GenBank/DDBJ whole genome shotgun (WGS) entry which is preliminary data.</text>
</comment>
<sequence length="285" mass="32597">MAEIILVLAILAGIEIYREVHCFKRTDYAIVSEKLNIPEGKEKKIVFLSDLHNQQYGQNNENLVKAIRESDPDFIWIGGDMLIGKEDTDYTPALSFVKEITGICPVYCASGNHEQRMKENPEDYQYSYVEYKEVLEAYGVHFLENETVRFAEYNITLRGLEIPLACYRRFRKGTLTVEEIIERIGQPDETTYEVLLAHNPTYMETYQKWGADLVLSGHLHGGVVRIPGILGVISPAFELFPKYSGDLYRDGDKISVVSKGLGTHTFHIRLWNPAEFIVLHLKTCN</sequence>
<protein>
    <submittedName>
        <fullName evidence="2">Metallophosphoesterase</fullName>
    </submittedName>
</protein>
<dbReference type="InterPro" id="IPR051158">
    <property type="entry name" value="Metallophosphoesterase_sf"/>
</dbReference>
<proteinExistence type="predicted"/>
<evidence type="ECO:0000259" key="1">
    <source>
        <dbReference type="Pfam" id="PF00149"/>
    </source>
</evidence>
<dbReference type="InterPro" id="IPR004843">
    <property type="entry name" value="Calcineurin-like_PHP"/>
</dbReference>
<keyword evidence="3" id="KW-1185">Reference proteome</keyword>
<name>A0ABR7EQX2_9FIRM</name>
<dbReference type="SUPFAM" id="SSF56300">
    <property type="entry name" value="Metallo-dependent phosphatases"/>
    <property type="match status" value="1"/>
</dbReference>
<dbReference type="EMBL" id="JACOOY010000001">
    <property type="protein sequence ID" value="MBC5663751.1"/>
    <property type="molecule type" value="Genomic_DNA"/>
</dbReference>
<reference evidence="2 3" key="1">
    <citation type="submission" date="2020-08" db="EMBL/GenBank/DDBJ databases">
        <title>Genome public.</title>
        <authorList>
            <person name="Liu C."/>
            <person name="Sun Q."/>
        </authorList>
    </citation>
    <scope>NUCLEOTIDE SEQUENCE [LARGE SCALE GENOMIC DNA]</scope>
    <source>
        <strain evidence="2 3">NSJ-36</strain>
    </source>
</reference>